<sequence length="124" mass="13088">MAKPVMDGGRDVRFELGVKFSEEFWMVKEAGLGDECKGELYVRSGEEGLVGVPEHTGVVPDSDPFRPGAPFDYICRSVTNTFLTGSSREVAAAEEEAIGYVWGAAAGSEIVKAIGSVGVGVENG</sequence>
<gene>
    <name evidence="1" type="ORF">Vadar_019811</name>
</gene>
<keyword evidence="2" id="KW-1185">Reference proteome</keyword>
<name>A0ACB7XB37_9ERIC</name>
<evidence type="ECO:0000313" key="1">
    <source>
        <dbReference type="EMBL" id="KAH7837937.1"/>
    </source>
</evidence>
<proteinExistence type="predicted"/>
<dbReference type="Proteomes" id="UP000828048">
    <property type="component" value="Chromosome 6"/>
</dbReference>
<protein>
    <submittedName>
        <fullName evidence="1">Uncharacterized protein</fullName>
    </submittedName>
</protein>
<reference evidence="1 2" key="1">
    <citation type="journal article" date="2021" name="Hortic Res">
        <title>High-quality reference genome and annotation aids understanding of berry development for evergreen blueberry (Vaccinium darrowii).</title>
        <authorList>
            <person name="Yu J."/>
            <person name="Hulse-Kemp A.M."/>
            <person name="Babiker E."/>
            <person name="Staton M."/>
        </authorList>
    </citation>
    <scope>NUCLEOTIDE SEQUENCE [LARGE SCALE GENOMIC DNA]</scope>
    <source>
        <strain evidence="2">cv. NJ 8807/NJ 8810</strain>
        <tissue evidence="1">Young leaf</tissue>
    </source>
</reference>
<evidence type="ECO:0000313" key="2">
    <source>
        <dbReference type="Proteomes" id="UP000828048"/>
    </source>
</evidence>
<organism evidence="1 2">
    <name type="scientific">Vaccinium darrowii</name>
    <dbReference type="NCBI Taxonomy" id="229202"/>
    <lineage>
        <taxon>Eukaryota</taxon>
        <taxon>Viridiplantae</taxon>
        <taxon>Streptophyta</taxon>
        <taxon>Embryophyta</taxon>
        <taxon>Tracheophyta</taxon>
        <taxon>Spermatophyta</taxon>
        <taxon>Magnoliopsida</taxon>
        <taxon>eudicotyledons</taxon>
        <taxon>Gunneridae</taxon>
        <taxon>Pentapetalae</taxon>
        <taxon>asterids</taxon>
        <taxon>Ericales</taxon>
        <taxon>Ericaceae</taxon>
        <taxon>Vaccinioideae</taxon>
        <taxon>Vaccinieae</taxon>
        <taxon>Vaccinium</taxon>
    </lineage>
</organism>
<dbReference type="EMBL" id="CM037156">
    <property type="protein sequence ID" value="KAH7837937.1"/>
    <property type="molecule type" value="Genomic_DNA"/>
</dbReference>
<accession>A0ACB7XB37</accession>
<comment type="caution">
    <text evidence="1">The sequence shown here is derived from an EMBL/GenBank/DDBJ whole genome shotgun (WGS) entry which is preliminary data.</text>
</comment>